<comment type="caution">
    <text evidence="8">The sequence shown here is derived from an EMBL/GenBank/DDBJ whole genome shotgun (WGS) entry which is preliminary data.</text>
</comment>
<gene>
    <name evidence="8" type="ORF">H8S00_01825</name>
</gene>
<keyword evidence="9" id="KW-1185">Reference proteome</keyword>
<reference evidence="8 9" key="1">
    <citation type="submission" date="2020-08" db="EMBL/GenBank/DDBJ databases">
        <title>Genome public.</title>
        <authorList>
            <person name="Liu C."/>
            <person name="Sun Q."/>
        </authorList>
    </citation>
    <scope>NUCLEOTIDE SEQUENCE [LARGE SCALE GENOMIC DNA]</scope>
    <source>
        <strain evidence="8 9">BX4</strain>
    </source>
</reference>
<evidence type="ECO:0000256" key="6">
    <source>
        <dbReference type="ARBA" id="ARBA00023163"/>
    </source>
</evidence>
<evidence type="ECO:0000313" key="9">
    <source>
        <dbReference type="Proteomes" id="UP000597877"/>
    </source>
</evidence>
<dbReference type="SUPFAM" id="SSF57783">
    <property type="entry name" value="Zinc beta-ribbon"/>
    <property type="match status" value="1"/>
</dbReference>
<dbReference type="Pfam" id="PF13154">
    <property type="entry name" value="DUF3991"/>
    <property type="match status" value="1"/>
</dbReference>
<evidence type="ECO:0000313" key="8">
    <source>
        <dbReference type="EMBL" id="MBC5666735.1"/>
    </source>
</evidence>
<keyword evidence="4" id="KW-0548">Nucleotidyltransferase</keyword>
<keyword evidence="3" id="KW-0808">Transferase</keyword>
<dbReference type="RefSeq" id="WP_186839878.1">
    <property type="nucleotide sequence ID" value="NZ_JACOOZ010000001.1"/>
</dbReference>
<sequence length="314" mass="35644">MTRDIVKIIKENVNIVEYASRSGFTPIRKGKYYSLKEHDSIMMDASKNVYWQNSIPGSGRSKGERGSVIDFAMKFNALSLNEALYHLLNECGEVTTKPQSQKTEQIEVSNELTLPQKSNNMHKVFAYLVKTRHIGQNVVQDMVKRKMLYQEYKYGNCVFVGYDIDEKDKPVFACLRGTNTYKKFIGDVAGCDYSKCFYVDNDKDTLIVTESVIDALSVMTLLGRRYKEHNYLALGGIGKWEAVKTYLDTGKIKKVIIATDNDQGGISCAKSICSYIRENYPGVDRRINLPPKIYGKDWNDVIASNKNKLILGDI</sequence>
<evidence type="ECO:0000256" key="3">
    <source>
        <dbReference type="ARBA" id="ARBA00022679"/>
    </source>
</evidence>
<dbReference type="Gene3D" id="3.40.1360.10">
    <property type="match status" value="1"/>
</dbReference>
<name>A0ABR7F1X6_9FIRM</name>
<evidence type="ECO:0000256" key="1">
    <source>
        <dbReference type="ARBA" id="ARBA00022478"/>
    </source>
</evidence>
<keyword evidence="1" id="KW-0240">DNA-directed RNA polymerase</keyword>
<feature type="domain" description="Toprim" evidence="7">
    <location>
        <begin position="204"/>
        <end position="291"/>
    </location>
</feature>
<dbReference type="Gene3D" id="3.90.580.10">
    <property type="entry name" value="Zinc finger, CHC2-type domain"/>
    <property type="match status" value="1"/>
</dbReference>
<keyword evidence="2" id="KW-0639">Primosome</keyword>
<dbReference type="InterPro" id="IPR036977">
    <property type="entry name" value="DNA_primase_Znf_CHC2"/>
</dbReference>
<dbReference type="PROSITE" id="PS50880">
    <property type="entry name" value="TOPRIM"/>
    <property type="match status" value="1"/>
</dbReference>
<dbReference type="EMBL" id="JACOOZ010000001">
    <property type="protein sequence ID" value="MBC5666735.1"/>
    <property type="molecule type" value="Genomic_DNA"/>
</dbReference>
<dbReference type="InterPro" id="IPR025054">
    <property type="entry name" value="DUF3991"/>
</dbReference>
<organism evidence="8 9">
    <name type="scientific">Eubacterium segne</name>
    <dbReference type="NCBI Taxonomy" id="2763045"/>
    <lineage>
        <taxon>Bacteria</taxon>
        <taxon>Bacillati</taxon>
        <taxon>Bacillota</taxon>
        <taxon>Clostridia</taxon>
        <taxon>Eubacteriales</taxon>
        <taxon>Eubacteriaceae</taxon>
        <taxon>Eubacterium</taxon>
    </lineage>
</organism>
<evidence type="ECO:0000259" key="7">
    <source>
        <dbReference type="PROSITE" id="PS50880"/>
    </source>
</evidence>
<evidence type="ECO:0000256" key="2">
    <source>
        <dbReference type="ARBA" id="ARBA00022515"/>
    </source>
</evidence>
<proteinExistence type="predicted"/>
<evidence type="ECO:0000256" key="4">
    <source>
        <dbReference type="ARBA" id="ARBA00022695"/>
    </source>
</evidence>
<keyword evidence="6" id="KW-0804">Transcription</keyword>
<dbReference type="Proteomes" id="UP000597877">
    <property type="component" value="Unassembled WGS sequence"/>
</dbReference>
<dbReference type="CDD" id="cd00188">
    <property type="entry name" value="TOPRIM"/>
    <property type="match status" value="1"/>
</dbReference>
<dbReference type="InterPro" id="IPR006171">
    <property type="entry name" value="TOPRIM_dom"/>
</dbReference>
<accession>A0ABR7F1X6</accession>
<protein>
    <submittedName>
        <fullName evidence="8">Toprim domain-containing protein</fullName>
    </submittedName>
</protein>
<evidence type="ECO:0000256" key="5">
    <source>
        <dbReference type="ARBA" id="ARBA00022705"/>
    </source>
</evidence>
<keyword evidence="5" id="KW-0235">DNA replication</keyword>
<dbReference type="Pfam" id="PF13155">
    <property type="entry name" value="Toprim_2"/>
    <property type="match status" value="1"/>
</dbReference>